<evidence type="ECO:0000256" key="1">
    <source>
        <dbReference type="SAM" id="MobiDB-lite"/>
    </source>
</evidence>
<sequence>MNFGRKHARQDYNKRPPVDGRKTQERTYFCFSYKDVLFHRKKQPRGAGRPPHLGPGEVEQGHQVGVGERVVDRGLAAHHGHLLWNLTKDFLQCIFSPCFGIACYIHV</sequence>
<feature type="compositionally biased region" description="Basic and acidic residues" evidence="1">
    <location>
        <begin position="9"/>
        <end position="20"/>
    </location>
</feature>
<organism evidence="2">
    <name type="scientific">Heterosigma akashiwo</name>
    <name type="common">Chromophytic alga</name>
    <name type="synonym">Heterosigma carterae</name>
    <dbReference type="NCBI Taxonomy" id="2829"/>
    <lineage>
        <taxon>Eukaryota</taxon>
        <taxon>Sar</taxon>
        <taxon>Stramenopiles</taxon>
        <taxon>Ochrophyta</taxon>
        <taxon>Raphidophyceae</taxon>
        <taxon>Chattonellales</taxon>
        <taxon>Chattonellaceae</taxon>
        <taxon>Heterosigma</taxon>
    </lineage>
</organism>
<evidence type="ECO:0000313" key="2">
    <source>
        <dbReference type="EMBL" id="CAE0626379.1"/>
    </source>
</evidence>
<feature type="region of interest" description="Disordered" evidence="1">
    <location>
        <begin position="41"/>
        <end position="62"/>
    </location>
</feature>
<protein>
    <submittedName>
        <fullName evidence="2">Uncharacterized protein</fullName>
    </submittedName>
</protein>
<dbReference type="AlphaFoldDB" id="A0A7S3UVH9"/>
<accession>A0A7S3UVH9</accession>
<name>A0A7S3UVH9_HETAK</name>
<reference evidence="2" key="1">
    <citation type="submission" date="2021-01" db="EMBL/GenBank/DDBJ databases">
        <authorList>
            <person name="Corre E."/>
            <person name="Pelletier E."/>
            <person name="Niang G."/>
            <person name="Scheremetjew M."/>
            <person name="Finn R."/>
            <person name="Kale V."/>
            <person name="Holt S."/>
            <person name="Cochrane G."/>
            <person name="Meng A."/>
            <person name="Brown T."/>
            <person name="Cohen L."/>
        </authorList>
    </citation>
    <scope>NUCLEOTIDE SEQUENCE</scope>
    <source>
        <strain evidence="2">CCMP3107</strain>
    </source>
</reference>
<dbReference type="EMBL" id="HBIU01011498">
    <property type="protein sequence ID" value="CAE0626379.1"/>
    <property type="molecule type" value="Transcribed_RNA"/>
</dbReference>
<gene>
    <name evidence="2" type="ORF">HAKA00212_LOCUS5054</name>
</gene>
<proteinExistence type="predicted"/>
<feature type="region of interest" description="Disordered" evidence="1">
    <location>
        <begin position="1"/>
        <end position="20"/>
    </location>
</feature>